<keyword evidence="2" id="KW-1185">Reference proteome</keyword>
<accession>A0ACC3BSD6</accession>
<dbReference type="Proteomes" id="UP000798662">
    <property type="component" value="Chromosome 1"/>
</dbReference>
<name>A0ACC3BSD6_PYRYE</name>
<reference evidence="1" key="1">
    <citation type="submission" date="2019-11" db="EMBL/GenBank/DDBJ databases">
        <title>Nori genome reveals adaptations in red seaweeds to the harsh intertidal environment.</title>
        <authorList>
            <person name="Wang D."/>
            <person name="Mao Y."/>
        </authorList>
    </citation>
    <scope>NUCLEOTIDE SEQUENCE</scope>
    <source>
        <tissue evidence="1">Gametophyte</tissue>
    </source>
</reference>
<sequence length="976" mass="102759">MRQTTLTPEGATDALRAAHAASALTLPLNQDGGGGTDAGEVTDDGTGGVFGDAGGAVGNDEQADKAPLDGVEAADTAPRDVDGPGVLPADTVVGDSSGDDAPVPTPTAAERRTVSPRQRLRSAATVKQTKKTGGRKPPMRRKAAGKGKQLKSAVKKPVAPARRAAKAVASAMAVAAFTPRRRAKPASKRSPPKVVAKQNQEERAEDATPAPAPRPKAPEKSALPKEAEGTAGPPLRAAATMAKAPKRPAKAVVPAKKLQKKRKKPPPPKSPSTSASGRSSSDSEDAAAAEAAAQQKRSTRPASATAPAVRRKTPVQGNVGGAAKAGGAREGGPAGGMPRAGKSPAVAVPPVVVGRPAQHRTLPVPAASSGGAGAAAAASTTERAPVRAFKARVQAVVRAMKKGGALVRGTPGVVVGKRRAPIAAALLPASPVPGHPVEDPADGDADKANPPMHKKPRQSKKGKGPARQPDEKEGIDLAVAVRAEVSARVNYGMAAPEDADDVFLCAEDADAMYLASIMATAPASLERAKELRHTVAETVRRKHKGKPKEGGSGSKRRVNDLLGLCGMARSAVYGALTRWIIHRWQYHAKFYDSAGFTPPDEEDGGEDGVRGEGEEARAKARAQDIRAKAARWWSRGRRASSYLRSRPDTWYCVVGSCSVASTVSWMYTVGVSCVVAFPVKVRAQLLLWSLGRDGKQKVFGGLTPSHRAIFCEELAALYESARSPDCEWVRLFKTDVDEDDCASLKDPEVTLGTRTFAARRGAKRKFNGDEDKQKETLRHLCDSTIEEESDFTSDDEVVLVTPPSVTVAPNSRDELRMQRLMSTEPMRDSVPGVKVKMERESDEDLQIVEEEEGEGSDASWEMEEGDDGGAPSEEAEGEGSVGEEEEEEEGEGQEEEGEEEEGEEEEGEEEEGEEEEGEEEEGEEDEGVEEEGEDEEGEDEDEEAEEDGDGGSEDCSGSGESGDGRQSGDEDESGSA</sequence>
<organism evidence="1 2">
    <name type="scientific">Pyropia yezoensis</name>
    <name type="common">Susabi-nori</name>
    <name type="synonym">Porphyra yezoensis</name>
    <dbReference type="NCBI Taxonomy" id="2788"/>
    <lineage>
        <taxon>Eukaryota</taxon>
        <taxon>Rhodophyta</taxon>
        <taxon>Bangiophyceae</taxon>
        <taxon>Bangiales</taxon>
        <taxon>Bangiaceae</taxon>
        <taxon>Pyropia</taxon>
    </lineage>
</organism>
<protein>
    <submittedName>
        <fullName evidence="1">Uncharacterized protein</fullName>
    </submittedName>
</protein>
<dbReference type="EMBL" id="CM020618">
    <property type="protein sequence ID" value="KAK1860645.1"/>
    <property type="molecule type" value="Genomic_DNA"/>
</dbReference>
<evidence type="ECO:0000313" key="1">
    <source>
        <dbReference type="EMBL" id="KAK1860645.1"/>
    </source>
</evidence>
<evidence type="ECO:0000313" key="2">
    <source>
        <dbReference type="Proteomes" id="UP000798662"/>
    </source>
</evidence>
<proteinExistence type="predicted"/>
<gene>
    <name evidence="1" type="ORF">I4F81_003233</name>
</gene>
<comment type="caution">
    <text evidence="1">The sequence shown here is derived from an EMBL/GenBank/DDBJ whole genome shotgun (WGS) entry which is preliminary data.</text>
</comment>